<protein>
    <submittedName>
        <fullName evidence="2">Phosphatidylinositol N-acetylglucosaminyltransferase subunit C</fullName>
    </submittedName>
</protein>
<accession>A0AC34QNR9</accession>
<dbReference type="Proteomes" id="UP000887576">
    <property type="component" value="Unplaced"/>
</dbReference>
<name>A0AC34QNR9_9BILA</name>
<organism evidence="1 2">
    <name type="scientific">Panagrolaimus sp. JU765</name>
    <dbReference type="NCBI Taxonomy" id="591449"/>
    <lineage>
        <taxon>Eukaryota</taxon>
        <taxon>Metazoa</taxon>
        <taxon>Ecdysozoa</taxon>
        <taxon>Nematoda</taxon>
        <taxon>Chromadorea</taxon>
        <taxon>Rhabditida</taxon>
        <taxon>Tylenchina</taxon>
        <taxon>Panagrolaimomorpha</taxon>
        <taxon>Panagrolaimoidea</taxon>
        <taxon>Panagrolaimidae</taxon>
        <taxon>Panagrolaimus</taxon>
    </lineage>
</organism>
<proteinExistence type="predicted"/>
<evidence type="ECO:0000313" key="2">
    <source>
        <dbReference type="WBParaSite" id="JU765_v2.g17930.t1"/>
    </source>
</evidence>
<reference evidence="2" key="1">
    <citation type="submission" date="2022-11" db="UniProtKB">
        <authorList>
            <consortium name="WormBaseParasite"/>
        </authorList>
    </citation>
    <scope>IDENTIFICATION</scope>
</reference>
<dbReference type="WBParaSite" id="JU765_v2.g17930.t1">
    <property type="protein sequence ID" value="JU765_v2.g17930.t1"/>
    <property type="gene ID" value="JU765_v2.g17930"/>
</dbReference>
<evidence type="ECO:0000313" key="1">
    <source>
        <dbReference type="Proteomes" id="UP000887576"/>
    </source>
</evidence>
<sequence>MKKWKKILFKDQGFPDNYYDPTEFLKGLQTNVSVVHYTLYEAVSGASFLASQINMIVLYFVLFESVQNGSTTFKSLLLATLIFSGFCFLCHLFVSPSEIFSKKAWMENGRSLVTTLTTTISTDSIYTMATLLFMSSLIFHDYGMEAPLVNSAFSLNLALAASICLISRLETDALAFCFLALALSCFCFWPNLRNSIAREFPETMPWILDAILPLMSVCALATISIPLAGFHLLEQVFVLIFCPILLVAMQHLKSTIHGPWDEATLNFMNTVKT</sequence>